<evidence type="ECO:0000313" key="2">
    <source>
        <dbReference type="EMBL" id="KAF5806240.1"/>
    </source>
</evidence>
<protein>
    <submittedName>
        <fullName evidence="2">Uncharacterized protein</fullName>
    </submittedName>
</protein>
<dbReference type="AlphaFoldDB" id="A0A9K3NNG7"/>
<dbReference type="Gramene" id="mRNA:HanXRQr2_Chr05g0219041">
    <property type="protein sequence ID" value="CDS:HanXRQr2_Chr05g0219041.1"/>
    <property type="gene ID" value="HanXRQr2_Chr05g0219041"/>
</dbReference>
<dbReference type="EMBL" id="MNCJ02000320">
    <property type="protein sequence ID" value="KAF5806240.1"/>
    <property type="molecule type" value="Genomic_DNA"/>
</dbReference>
<reference evidence="2" key="1">
    <citation type="journal article" date="2017" name="Nature">
        <title>The sunflower genome provides insights into oil metabolism, flowering and Asterid evolution.</title>
        <authorList>
            <person name="Badouin H."/>
            <person name="Gouzy J."/>
            <person name="Grassa C.J."/>
            <person name="Murat F."/>
            <person name="Staton S.E."/>
            <person name="Cottret L."/>
            <person name="Lelandais-Briere C."/>
            <person name="Owens G.L."/>
            <person name="Carrere S."/>
            <person name="Mayjonade B."/>
            <person name="Legrand L."/>
            <person name="Gill N."/>
            <person name="Kane N.C."/>
            <person name="Bowers J.E."/>
            <person name="Hubner S."/>
            <person name="Bellec A."/>
            <person name="Berard A."/>
            <person name="Berges H."/>
            <person name="Blanchet N."/>
            <person name="Boniface M.C."/>
            <person name="Brunel D."/>
            <person name="Catrice O."/>
            <person name="Chaidir N."/>
            <person name="Claudel C."/>
            <person name="Donnadieu C."/>
            <person name="Faraut T."/>
            <person name="Fievet G."/>
            <person name="Helmstetter N."/>
            <person name="King M."/>
            <person name="Knapp S.J."/>
            <person name="Lai Z."/>
            <person name="Le Paslier M.C."/>
            <person name="Lippi Y."/>
            <person name="Lorenzon L."/>
            <person name="Mandel J.R."/>
            <person name="Marage G."/>
            <person name="Marchand G."/>
            <person name="Marquand E."/>
            <person name="Bret-Mestries E."/>
            <person name="Morien E."/>
            <person name="Nambeesan S."/>
            <person name="Nguyen T."/>
            <person name="Pegot-Espagnet P."/>
            <person name="Pouilly N."/>
            <person name="Raftis F."/>
            <person name="Sallet E."/>
            <person name="Schiex T."/>
            <person name="Thomas J."/>
            <person name="Vandecasteele C."/>
            <person name="Vares D."/>
            <person name="Vear F."/>
            <person name="Vautrin S."/>
            <person name="Crespi M."/>
            <person name="Mangin B."/>
            <person name="Burke J.M."/>
            <person name="Salse J."/>
            <person name="Munos S."/>
            <person name="Vincourt P."/>
            <person name="Rieseberg L.H."/>
            <person name="Langlade N.B."/>
        </authorList>
    </citation>
    <scope>NUCLEOTIDE SEQUENCE</scope>
    <source>
        <tissue evidence="2">Leaves</tissue>
    </source>
</reference>
<comment type="caution">
    <text evidence="2">The sequence shown here is derived from an EMBL/GenBank/DDBJ whole genome shotgun (WGS) entry which is preliminary data.</text>
</comment>
<keyword evidence="3" id="KW-1185">Reference proteome</keyword>
<evidence type="ECO:0000313" key="3">
    <source>
        <dbReference type="Proteomes" id="UP000215914"/>
    </source>
</evidence>
<gene>
    <name evidence="2" type="ORF">HanXRQr2_Chr05g0219041</name>
</gene>
<reference evidence="2" key="2">
    <citation type="submission" date="2020-06" db="EMBL/GenBank/DDBJ databases">
        <title>Helianthus annuus Genome sequencing and assembly Release 2.</title>
        <authorList>
            <person name="Gouzy J."/>
            <person name="Langlade N."/>
            <person name="Munos S."/>
        </authorList>
    </citation>
    <scope>NUCLEOTIDE SEQUENCE</scope>
    <source>
        <tissue evidence="2">Leaves</tissue>
    </source>
</reference>
<organism evidence="2 3">
    <name type="scientific">Helianthus annuus</name>
    <name type="common">Common sunflower</name>
    <dbReference type="NCBI Taxonomy" id="4232"/>
    <lineage>
        <taxon>Eukaryota</taxon>
        <taxon>Viridiplantae</taxon>
        <taxon>Streptophyta</taxon>
        <taxon>Embryophyta</taxon>
        <taxon>Tracheophyta</taxon>
        <taxon>Spermatophyta</taxon>
        <taxon>Magnoliopsida</taxon>
        <taxon>eudicotyledons</taxon>
        <taxon>Gunneridae</taxon>
        <taxon>Pentapetalae</taxon>
        <taxon>asterids</taxon>
        <taxon>campanulids</taxon>
        <taxon>Asterales</taxon>
        <taxon>Asteraceae</taxon>
        <taxon>Asteroideae</taxon>
        <taxon>Heliantheae alliance</taxon>
        <taxon>Heliantheae</taxon>
        <taxon>Helianthus</taxon>
    </lineage>
</organism>
<proteinExistence type="predicted"/>
<evidence type="ECO:0000256" key="1">
    <source>
        <dbReference type="SAM" id="MobiDB-lite"/>
    </source>
</evidence>
<sequence>MKLNTYLLIYNLETLIRKKKYIYIYIKVHGVGIEPTPFNSKSNNQTTRPRAVSW</sequence>
<dbReference type="Proteomes" id="UP000215914">
    <property type="component" value="Unassembled WGS sequence"/>
</dbReference>
<feature type="region of interest" description="Disordered" evidence="1">
    <location>
        <begin position="34"/>
        <end position="54"/>
    </location>
</feature>
<feature type="compositionally biased region" description="Polar residues" evidence="1">
    <location>
        <begin position="37"/>
        <end position="48"/>
    </location>
</feature>
<accession>A0A9K3NNG7</accession>
<name>A0A9K3NNG7_HELAN</name>